<evidence type="ECO:0000313" key="8">
    <source>
        <dbReference type="EMBL" id="KAG0650511.1"/>
    </source>
</evidence>
<keyword evidence="9" id="KW-1185">Reference proteome</keyword>
<keyword evidence="3 6" id="KW-0812">Transmembrane</keyword>
<comment type="caution">
    <text evidence="8">The sequence shown here is derived from an EMBL/GenBank/DDBJ whole genome shotgun (WGS) entry which is preliminary data.</text>
</comment>
<keyword evidence="5 6" id="KW-0472">Membrane</keyword>
<feature type="transmembrane region" description="Helical" evidence="6">
    <location>
        <begin position="168"/>
        <end position="186"/>
    </location>
</feature>
<proteinExistence type="inferred from homology"/>
<organism evidence="8 9">
    <name type="scientific">Hyphodiscus hymeniophilus</name>
    <dbReference type="NCBI Taxonomy" id="353542"/>
    <lineage>
        <taxon>Eukaryota</taxon>
        <taxon>Fungi</taxon>
        <taxon>Dikarya</taxon>
        <taxon>Ascomycota</taxon>
        <taxon>Pezizomycotina</taxon>
        <taxon>Leotiomycetes</taxon>
        <taxon>Helotiales</taxon>
        <taxon>Hyphodiscaceae</taxon>
        <taxon>Hyphodiscus</taxon>
    </lineage>
</organism>
<evidence type="ECO:0000256" key="4">
    <source>
        <dbReference type="ARBA" id="ARBA00022989"/>
    </source>
</evidence>
<feature type="transmembrane region" description="Helical" evidence="6">
    <location>
        <begin position="360"/>
        <end position="379"/>
    </location>
</feature>
<dbReference type="FunFam" id="1.20.1740.10:FF:000039">
    <property type="entry name" value="Neutral amino acid transporter (Eurofung)"/>
    <property type="match status" value="1"/>
</dbReference>
<evidence type="ECO:0000256" key="3">
    <source>
        <dbReference type="ARBA" id="ARBA00022692"/>
    </source>
</evidence>
<feature type="transmembrane region" description="Helical" evidence="6">
    <location>
        <begin position="92"/>
        <end position="109"/>
    </location>
</feature>
<sequence length="477" mass="51369">MSEKQASYDQKGLSTGTSVDLGVGGVGVIAEDGVIYDNEHEVFKKTSEGIDYRNVGWIRAMFIFFKVIFSIGILSLPSAMFALGAVGGTLSIVAWSILNTYCAILVGNFRHNHTTCHSVVDMAKILGGPILKEAIGVLFLLGWVLSVGSGIIGVTAGLNALSSHAACTVWWSFITYVVVACGASLPKFHSLGWLTWVGSASIFTAVFILVIAVTFHDRPVAAPQTGDFDLGYFAIAHPNFVTGMVATLNIFISSAGASSFVPVLAEMKRPQDFKKALMIVMLFAGSCYIAFSLVIYKWCGKWVTSPSLGSAGPVIEKVCYGIAIPGLLVIALLCLHVAAKYLFVRVLRNSPHLQGKTATHWIVWFSCTFGLGTAAFIMAEAIPVFNYLLALTASFCFAPMAIMLPGGLWLYDQAAWRQGSTKQKAIYWAHWGLPLLGAYFFVAGTYATIQSIITDFKTGGIGEYTLCDEENCDGVLT</sequence>
<dbReference type="InterPro" id="IPR013057">
    <property type="entry name" value="AA_transpt_TM"/>
</dbReference>
<evidence type="ECO:0000256" key="5">
    <source>
        <dbReference type="ARBA" id="ARBA00023136"/>
    </source>
</evidence>
<feature type="domain" description="Amino acid transporter transmembrane" evidence="7">
    <location>
        <begin position="54"/>
        <end position="449"/>
    </location>
</feature>
<evidence type="ECO:0000256" key="2">
    <source>
        <dbReference type="ARBA" id="ARBA00008066"/>
    </source>
</evidence>
<reference evidence="8" key="1">
    <citation type="submission" date="2019-07" db="EMBL/GenBank/DDBJ databases">
        <title>Hyphodiscus hymeniophilus genome sequencing and assembly.</title>
        <authorList>
            <person name="Kramer G."/>
            <person name="Nodwell J."/>
        </authorList>
    </citation>
    <scope>NUCLEOTIDE SEQUENCE</scope>
    <source>
        <strain evidence="8">ATCC 34498</strain>
    </source>
</reference>
<dbReference type="PANTHER" id="PTHR22950:SF697">
    <property type="entry name" value="AMINO ACID TRANSPORTER (EUROFUNG)"/>
    <property type="match status" value="1"/>
</dbReference>
<dbReference type="AlphaFoldDB" id="A0A9P6VLH9"/>
<evidence type="ECO:0000259" key="7">
    <source>
        <dbReference type="Pfam" id="PF01490"/>
    </source>
</evidence>
<feature type="transmembrane region" description="Helical" evidence="6">
    <location>
        <begin position="63"/>
        <end position="86"/>
    </location>
</feature>
<protein>
    <submittedName>
        <fullName evidence="8">Methyltryptophan resistance</fullName>
    </submittedName>
</protein>
<evidence type="ECO:0000313" key="9">
    <source>
        <dbReference type="Proteomes" id="UP000785200"/>
    </source>
</evidence>
<dbReference type="PANTHER" id="PTHR22950">
    <property type="entry name" value="AMINO ACID TRANSPORTER"/>
    <property type="match status" value="1"/>
</dbReference>
<evidence type="ECO:0000256" key="6">
    <source>
        <dbReference type="SAM" id="Phobius"/>
    </source>
</evidence>
<dbReference type="GO" id="GO:0016020">
    <property type="term" value="C:membrane"/>
    <property type="evidence" value="ECO:0007669"/>
    <property type="project" value="UniProtKB-SubCell"/>
</dbReference>
<dbReference type="Proteomes" id="UP000785200">
    <property type="component" value="Unassembled WGS sequence"/>
</dbReference>
<dbReference type="Pfam" id="PF01490">
    <property type="entry name" value="Aa_trans"/>
    <property type="match status" value="1"/>
</dbReference>
<feature type="transmembrane region" description="Helical" evidence="6">
    <location>
        <begin position="385"/>
        <end position="411"/>
    </location>
</feature>
<gene>
    <name evidence="8" type="ORF">D0Z07_3349</name>
</gene>
<keyword evidence="4 6" id="KW-1133">Transmembrane helix</keyword>
<dbReference type="Gene3D" id="1.20.1740.10">
    <property type="entry name" value="Amino acid/polyamine transporter I"/>
    <property type="match status" value="1"/>
</dbReference>
<dbReference type="GO" id="GO:0015179">
    <property type="term" value="F:L-amino acid transmembrane transporter activity"/>
    <property type="evidence" value="ECO:0007669"/>
    <property type="project" value="TreeGrafter"/>
</dbReference>
<feature type="transmembrane region" description="Helical" evidence="6">
    <location>
        <begin position="276"/>
        <end position="298"/>
    </location>
</feature>
<feature type="transmembrane region" description="Helical" evidence="6">
    <location>
        <begin position="240"/>
        <end position="264"/>
    </location>
</feature>
<comment type="subcellular location">
    <subcellularLocation>
        <location evidence="1">Membrane</location>
        <topology evidence="1">Multi-pass membrane protein</topology>
    </subcellularLocation>
</comment>
<feature type="transmembrane region" description="Helical" evidence="6">
    <location>
        <begin position="318"/>
        <end position="339"/>
    </location>
</feature>
<accession>A0A9P6VLH9</accession>
<feature type="transmembrane region" description="Helical" evidence="6">
    <location>
        <begin position="193"/>
        <end position="215"/>
    </location>
</feature>
<dbReference type="EMBL" id="VNKQ01000006">
    <property type="protein sequence ID" value="KAG0650511.1"/>
    <property type="molecule type" value="Genomic_DNA"/>
</dbReference>
<dbReference type="OrthoDB" id="40134at2759"/>
<name>A0A9P6VLH9_9HELO</name>
<feature type="transmembrane region" description="Helical" evidence="6">
    <location>
        <begin position="130"/>
        <end position="156"/>
    </location>
</feature>
<comment type="similarity">
    <text evidence="2">Belongs to the amino acid/polyamine transporter 2 family.</text>
</comment>
<feature type="transmembrane region" description="Helical" evidence="6">
    <location>
        <begin position="431"/>
        <end position="449"/>
    </location>
</feature>
<evidence type="ECO:0000256" key="1">
    <source>
        <dbReference type="ARBA" id="ARBA00004141"/>
    </source>
</evidence>